<dbReference type="InterPro" id="IPR002081">
    <property type="entry name" value="Cryptochrome/DNA_photolyase_1"/>
</dbReference>
<evidence type="ECO:0000256" key="7">
    <source>
        <dbReference type="PIRSR" id="PIRSR602081-2"/>
    </source>
</evidence>
<evidence type="ECO:0000256" key="4">
    <source>
        <dbReference type="ARBA" id="ARBA00022827"/>
    </source>
</evidence>
<proteinExistence type="inferred from homology"/>
<evidence type="ECO:0000313" key="10">
    <source>
        <dbReference type="EMBL" id="MBB1488794.1"/>
    </source>
</evidence>
<evidence type="ECO:0000256" key="5">
    <source>
        <dbReference type="ARBA" id="ARBA00022991"/>
    </source>
</evidence>
<comment type="similarity">
    <text evidence="8">Belongs to the DNA photolyase family.</text>
</comment>
<dbReference type="Gene3D" id="3.40.50.620">
    <property type="entry name" value="HUPs"/>
    <property type="match status" value="1"/>
</dbReference>
<comment type="cofactor">
    <cofactor evidence="6">
        <name>FAD</name>
        <dbReference type="ChEBI" id="CHEBI:57692"/>
    </cofactor>
    <text evidence="6">Binds 1 FAD per subunit.</text>
</comment>
<dbReference type="Gene3D" id="1.25.40.80">
    <property type="match status" value="1"/>
</dbReference>
<dbReference type="GO" id="GO:0009416">
    <property type="term" value="P:response to light stimulus"/>
    <property type="evidence" value="ECO:0007669"/>
    <property type="project" value="TreeGrafter"/>
</dbReference>
<dbReference type="InterPro" id="IPR036155">
    <property type="entry name" value="Crypto/Photolyase_N_sf"/>
</dbReference>
<dbReference type="AlphaFoldDB" id="A0A839IVY8"/>
<dbReference type="GO" id="GO:0071949">
    <property type="term" value="F:FAD binding"/>
    <property type="evidence" value="ECO:0007669"/>
    <property type="project" value="TreeGrafter"/>
</dbReference>
<dbReference type="SUPFAM" id="SSF52425">
    <property type="entry name" value="Cryptochrome/photolyase, N-terminal domain"/>
    <property type="match status" value="1"/>
</dbReference>
<feature type="binding site" evidence="6">
    <location>
        <begin position="298"/>
        <end position="305"/>
    </location>
    <ligand>
        <name>FAD</name>
        <dbReference type="ChEBI" id="CHEBI:57692"/>
    </ligand>
</feature>
<dbReference type="InterPro" id="IPR036134">
    <property type="entry name" value="Crypto/Photolyase_FAD-like_sf"/>
</dbReference>
<name>A0A839IVY8_9GAMM</name>
<dbReference type="InterPro" id="IPR018394">
    <property type="entry name" value="DNA_photolyase_1_CS_C"/>
</dbReference>
<keyword evidence="4 6" id="KW-0274">FAD</keyword>
<feature type="binding site" evidence="6">
    <location>
        <position position="244"/>
    </location>
    <ligand>
        <name>FAD</name>
        <dbReference type="ChEBI" id="CHEBI:57692"/>
    </ligand>
</feature>
<comment type="caution">
    <text evidence="10">The sequence shown here is derived from an EMBL/GenBank/DDBJ whole genome shotgun (WGS) entry which is preliminary data.</text>
</comment>
<dbReference type="EMBL" id="JACJFM010000035">
    <property type="protein sequence ID" value="MBB1488794.1"/>
    <property type="molecule type" value="Genomic_DNA"/>
</dbReference>
<keyword evidence="3 6" id="KW-0285">Flavoprotein</keyword>
<dbReference type="GO" id="GO:0003904">
    <property type="term" value="F:deoxyribodipyrimidine photo-lyase activity"/>
    <property type="evidence" value="ECO:0007669"/>
    <property type="project" value="TreeGrafter"/>
</dbReference>
<organism evidence="10 11">
    <name type="scientific">Oceanospirillum sediminis</name>
    <dbReference type="NCBI Taxonomy" id="2760088"/>
    <lineage>
        <taxon>Bacteria</taxon>
        <taxon>Pseudomonadati</taxon>
        <taxon>Pseudomonadota</taxon>
        <taxon>Gammaproteobacteria</taxon>
        <taxon>Oceanospirillales</taxon>
        <taxon>Oceanospirillaceae</taxon>
        <taxon>Oceanospirillum</taxon>
    </lineage>
</organism>
<comment type="cofactor">
    <cofactor evidence="1">
        <name>(6R)-5,10-methylene-5,6,7,8-tetrahydrofolate</name>
        <dbReference type="ChEBI" id="CHEBI:15636"/>
    </cofactor>
</comment>
<accession>A0A839IVY8</accession>
<evidence type="ECO:0000256" key="8">
    <source>
        <dbReference type="RuleBase" id="RU004182"/>
    </source>
</evidence>
<keyword evidence="10" id="KW-0456">Lyase</keyword>
<keyword evidence="11" id="KW-1185">Reference proteome</keyword>
<sequence>MNTDQIIQPERRLVWFRSDLRIHDNPALFSACQPSDNGQPAEVIACFMRPEKQWQQHDWGSNKQRYTERCVLDLQQTLKSRNIPLLTLDVSDFAGQIHYLLKLCQVLSISQILACEEPELNERHRDAQLIASAGAIGIKCHFFNDQSLIPMGQLLKKDGTPYRVYSAFRKQCLNWLESHPVTTWPDATVNLSQQQPFIELNASEWPLWQPESHSADQIQQQWPASEQQLLQTLDRFCTEGIQQYDTARDYPADQTGTSKLSAALACGKLSVRSCWLAARQVQAVDPQYQQAASCWCDELLWREFYRHLLVLYPDLCKRQPFKPETRAIRWRHAPNDLKRWQQGKTGFPLVDAAMRQLIQTGWMHNRLRMLVAVFLSKYLLIDWREGEYWFMQHLIDADLASNNGGWQWAASTGTDAVPYFRLLSPYRQAERFDAEGKFIATFLPELADLPAKKRIKPDIGAILYPEPMTDLKKSRQLAMEEFKRLSN</sequence>
<feature type="site" description="Electron transfer via tryptophanyl radical" evidence="7">
    <location>
        <position position="406"/>
    </location>
</feature>
<evidence type="ECO:0000259" key="9">
    <source>
        <dbReference type="PROSITE" id="PS51645"/>
    </source>
</evidence>
<feature type="site" description="Electron transfer via tryptophanyl radical" evidence="7">
    <location>
        <position position="330"/>
    </location>
</feature>
<dbReference type="Pfam" id="PF03441">
    <property type="entry name" value="FAD_binding_7"/>
    <property type="match status" value="1"/>
</dbReference>
<dbReference type="PROSITE" id="PS00394">
    <property type="entry name" value="DNA_PHOTOLYASES_1_1"/>
    <property type="match status" value="1"/>
</dbReference>
<dbReference type="InterPro" id="IPR006050">
    <property type="entry name" value="DNA_photolyase_N"/>
</dbReference>
<protein>
    <submittedName>
        <fullName evidence="10">Deoxyribodipyrimidine photo-lyase</fullName>
    </submittedName>
</protein>
<feature type="binding site" evidence="6">
    <location>
        <position position="295"/>
    </location>
    <ligand>
        <name>FAD</name>
        <dbReference type="ChEBI" id="CHEBI:57692"/>
    </ligand>
</feature>
<dbReference type="InterPro" id="IPR005101">
    <property type="entry name" value="Cryptochr/Photolyase_FAD-bd"/>
</dbReference>
<dbReference type="Gene3D" id="1.10.579.10">
    <property type="entry name" value="DNA Cyclobutane Dipyrimidine Photolyase, subunit A, domain 3"/>
    <property type="match status" value="1"/>
</dbReference>
<evidence type="ECO:0000256" key="6">
    <source>
        <dbReference type="PIRSR" id="PIRSR602081-1"/>
    </source>
</evidence>
<dbReference type="GO" id="GO:0003677">
    <property type="term" value="F:DNA binding"/>
    <property type="evidence" value="ECO:0007669"/>
    <property type="project" value="TreeGrafter"/>
</dbReference>
<feature type="binding site" evidence="6">
    <location>
        <begin position="257"/>
        <end position="261"/>
    </location>
    <ligand>
        <name>FAD</name>
        <dbReference type="ChEBI" id="CHEBI:57692"/>
    </ligand>
</feature>
<dbReference type="PANTHER" id="PTHR11455">
    <property type="entry name" value="CRYPTOCHROME"/>
    <property type="match status" value="1"/>
</dbReference>
<evidence type="ECO:0000256" key="3">
    <source>
        <dbReference type="ARBA" id="ARBA00022630"/>
    </source>
</evidence>
<keyword evidence="5 8" id="KW-0157">Chromophore</keyword>
<evidence type="ECO:0000313" key="11">
    <source>
        <dbReference type="Proteomes" id="UP000565262"/>
    </source>
</evidence>
<dbReference type="PRINTS" id="PR00147">
    <property type="entry name" value="DNAPHOTLYASE"/>
</dbReference>
<evidence type="ECO:0000256" key="1">
    <source>
        <dbReference type="ARBA" id="ARBA00001932"/>
    </source>
</evidence>
<comment type="similarity">
    <text evidence="2">Belongs to the DNA photolyase class-1 family.</text>
</comment>
<dbReference type="InterPro" id="IPR014729">
    <property type="entry name" value="Rossmann-like_a/b/a_fold"/>
</dbReference>
<dbReference type="RefSeq" id="WP_182810563.1">
    <property type="nucleotide sequence ID" value="NZ_JACJFM010000035.1"/>
</dbReference>
<reference evidence="10 11" key="1">
    <citation type="submission" date="2020-08" db="EMBL/GenBank/DDBJ databases">
        <title>Oceanospirillum sp. nov. isolated from marine sediment.</title>
        <authorList>
            <person name="Ji X."/>
        </authorList>
    </citation>
    <scope>NUCLEOTIDE SEQUENCE [LARGE SCALE GENOMIC DNA]</scope>
    <source>
        <strain evidence="10 11">D5</strain>
    </source>
</reference>
<dbReference type="Pfam" id="PF00875">
    <property type="entry name" value="DNA_photolyase"/>
    <property type="match status" value="1"/>
</dbReference>
<feature type="binding site" evidence="6">
    <location>
        <begin position="396"/>
        <end position="398"/>
    </location>
    <ligand>
        <name>FAD</name>
        <dbReference type="ChEBI" id="CHEBI:57692"/>
    </ligand>
</feature>
<dbReference type="Proteomes" id="UP000565262">
    <property type="component" value="Unassembled WGS sequence"/>
</dbReference>
<evidence type="ECO:0000256" key="2">
    <source>
        <dbReference type="ARBA" id="ARBA00005862"/>
    </source>
</evidence>
<dbReference type="GO" id="GO:0006139">
    <property type="term" value="P:nucleobase-containing compound metabolic process"/>
    <property type="evidence" value="ECO:0007669"/>
    <property type="project" value="UniProtKB-ARBA"/>
</dbReference>
<feature type="site" description="Electron transfer via tryptophanyl radical" evidence="7">
    <location>
        <position position="383"/>
    </location>
</feature>
<dbReference type="PANTHER" id="PTHR11455:SF9">
    <property type="entry name" value="CRYPTOCHROME CIRCADIAN CLOCK 5 ISOFORM X1"/>
    <property type="match status" value="1"/>
</dbReference>
<feature type="domain" description="Photolyase/cryptochrome alpha/beta" evidence="9">
    <location>
        <begin position="10"/>
        <end position="148"/>
    </location>
</feature>
<dbReference type="PROSITE" id="PS51645">
    <property type="entry name" value="PHR_CRY_ALPHA_BETA"/>
    <property type="match status" value="1"/>
</dbReference>
<dbReference type="GO" id="GO:0006950">
    <property type="term" value="P:response to stress"/>
    <property type="evidence" value="ECO:0007669"/>
    <property type="project" value="UniProtKB-ARBA"/>
</dbReference>
<dbReference type="SUPFAM" id="SSF48173">
    <property type="entry name" value="Cryptochrome/photolyase FAD-binding domain"/>
    <property type="match status" value="1"/>
</dbReference>
<gene>
    <name evidence="10" type="ORF">H4O21_19480</name>
</gene>